<dbReference type="Proteomes" id="UP001174136">
    <property type="component" value="Unassembled WGS sequence"/>
</dbReference>
<proteinExistence type="predicted"/>
<reference evidence="2" key="1">
    <citation type="journal article" date="2023" name="Front. Mar. Sci.">
        <title>A new Merluccius polli reference genome to investigate the effects of global change in West African waters.</title>
        <authorList>
            <person name="Mateo J.L."/>
            <person name="Blanco-Fernandez C."/>
            <person name="Garcia-Vazquez E."/>
            <person name="Machado-Schiaffino G."/>
        </authorList>
    </citation>
    <scope>NUCLEOTIDE SEQUENCE</scope>
    <source>
        <strain evidence="2">C29</strain>
        <tissue evidence="2">Fin</tissue>
    </source>
</reference>
<dbReference type="AlphaFoldDB" id="A0AA47MPJ2"/>
<feature type="region of interest" description="Disordered" evidence="1">
    <location>
        <begin position="43"/>
        <end position="62"/>
    </location>
</feature>
<name>A0AA47MPJ2_MERPO</name>
<protein>
    <submittedName>
        <fullName evidence="2">BRCA1-A complex subunit RAP80</fullName>
    </submittedName>
</protein>
<comment type="caution">
    <text evidence="2">The sequence shown here is derived from an EMBL/GenBank/DDBJ whole genome shotgun (WGS) entry which is preliminary data.</text>
</comment>
<evidence type="ECO:0000313" key="2">
    <source>
        <dbReference type="EMBL" id="KAK0144192.1"/>
    </source>
</evidence>
<feature type="region of interest" description="Disordered" evidence="1">
    <location>
        <begin position="84"/>
        <end position="112"/>
    </location>
</feature>
<feature type="compositionally biased region" description="Basic residues" evidence="1">
    <location>
        <begin position="92"/>
        <end position="112"/>
    </location>
</feature>
<sequence length="112" mass="12742">MQSMCPRAVRNETLALKRLGYTQPPHFSKKTSTDMQVIDLCLNDDEEDSEEGGSGQPRTFRISDSPIRAFRSISEASDCLVDFRRQIAPRQPSHHPRGRRGGGGVKRKFKRR</sequence>
<dbReference type="EMBL" id="JAOPHQ010003154">
    <property type="protein sequence ID" value="KAK0144192.1"/>
    <property type="molecule type" value="Genomic_DNA"/>
</dbReference>
<evidence type="ECO:0000256" key="1">
    <source>
        <dbReference type="SAM" id="MobiDB-lite"/>
    </source>
</evidence>
<keyword evidence="3" id="KW-1185">Reference proteome</keyword>
<organism evidence="2 3">
    <name type="scientific">Merluccius polli</name>
    <name type="common">Benguela hake</name>
    <name type="synonym">Merluccius cadenati</name>
    <dbReference type="NCBI Taxonomy" id="89951"/>
    <lineage>
        <taxon>Eukaryota</taxon>
        <taxon>Metazoa</taxon>
        <taxon>Chordata</taxon>
        <taxon>Craniata</taxon>
        <taxon>Vertebrata</taxon>
        <taxon>Euteleostomi</taxon>
        <taxon>Actinopterygii</taxon>
        <taxon>Neopterygii</taxon>
        <taxon>Teleostei</taxon>
        <taxon>Neoteleostei</taxon>
        <taxon>Acanthomorphata</taxon>
        <taxon>Zeiogadaria</taxon>
        <taxon>Gadariae</taxon>
        <taxon>Gadiformes</taxon>
        <taxon>Gadoidei</taxon>
        <taxon>Merlucciidae</taxon>
        <taxon>Merluccius</taxon>
    </lineage>
</organism>
<gene>
    <name evidence="2" type="primary">UIMC1_1</name>
    <name evidence="2" type="ORF">N1851_017452</name>
</gene>
<accession>A0AA47MPJ2</accession>
<evidence type="ECO:0000313" key="3">
    <source>
        <dbReference type="Proteomes" id="UP001174136"/>
    </source>
</evidence>